<dbReference type="EMBL" id="VCDN01000100">
    <property type="protein sequence ID" value="MDX7989164.1"/>
    <property type="molecule type" value="Genomic_DNA"/>
</dbReference>
<evidence type="ECO:0000313" key="2">
    <source>
        <dbReference type="Proteomes" id="UP001271890"/>
    </source>
</evidence>
<organism evidence="1 2">
    <name type="scientific">Xenorhabdus santafensis</name>
    <dbReference type="NCBI Taxonomy" id="2582833"/>
    <lineage>
        <taxon>Bacteria</taxon>
        <taxon>Pseudomonadati</taxon>
        <taxon>Pseudomonadota</taxon>
        <taxon>Gammaproteobacteria</taxon>
        <taxon>Enterobacterales</taxon>
        <taxon>Morganellaceae</taxon>
        <taxon>Xenorhabdus</taxon>
    </lineage>
</organism>
<evidence type="ECO:0008006" key="3">
    <source>
        <dbReference type="Google" id="ProtNLM"/>
    </source>
</evidence>
<keyword evidence="2" id="KW-1185">Reference proteome</keyword>
<dbReference type="Pfam" id="PF14354">
    <property type="entry name" value="Lar_restr_allev"/>
    <property type="match status" value="1"/>
</dbReference>
<name>A0ABU4SEF5_9GAMM</name>
<protein>
    <recommendedName>
        <fullName evidence="3">Restriction alleviation protein, Lar family</fullName>
    </recommendedName>
</protein>
<dbReference type="RefSeq" id="WP_319931533.1">
    <property type="nucleotide sequence ID" value="NZ_VCDN01000100.1"/>
</dbReference>
<gene>
    <name evidence="1" type="ORF">FE392_17920</name>
</gene>
<dbReference type="Proteomes" id="UP001271890">
    <property type="component" value="Unassembled WGS sequence"/>
</dbReference>
<reference evidence="2" key="1">
    <citation type="journal article" date="2024" name="Toxins">
        <title>Genome Sequence Analysis of Native Xenorhabdus Strains Isolated from Entomopathogenic Nematodes in Argentina.</title>
        <authorList>
            <person name="Palma L."/>
            <person name="Frizzo L."/>
            <person name="Kaiser S."/>
            <person name="Berry C."/>
            <person name="Caballero P."/>
            <person name="Bode H.B."/>
            <person name="Del Valle E.E."/>
        </authorList>
    </citation>
    <scope>NUCLEOTIDE SEQUENCE [LARGE SCALE GENOMIC DNA]</scope>
    <source>
        <strain evidence="2">12</strain>
    </source>
</reference>
<evidence type="ECO:0000313" key="1">
    <source>
        <dbReference type="EMBL" id="MDX7989164.1"/>
    </source>
</evidence>
<proteinExistence type="predicted"/>
<accession>A0ABU4SEF5</accession>
<comment type="caution">
    <text evidence="1">The sequence shown here is derived from an EMBL/GenBank/DDBJ whole genome shotgun (WGS) entry which is preliminary data.</text>
</comment>
<sequence length="68" mass="7786">MMDKLKPCPFCGAGETVIIPNQNWVGMRWNVYSVTIRHHCNSRDIIKLTRNTEAEVITVWNQRANNGG</sequence>